<dbReference type="PANTHER" id="PTHR30222">
    <property type="entry name" value="SPERMIDINE/PUTRESCINE-BINDING PERIPLASMIC PROTEIN"/>
    <property type="match status" value="1"/>
</dbReference>
<gene>
    <name evidence="5" type="ORF">ABR64_00465</name>
</gene>
<dbReference type="Proteomes" id="UP000053349">
    <property type="component" value="Unassembled WGS sequence"/>
</dbReference>
<keyword evidence="4" id="KW-0574">Periplasm</keyword>
<organism evidence="5 6">
    <name type="scientific">Actinobacteria bacterium BACL2 MAG-121001-bin67</name>
    <dbReference type="NCBI Taxonomy" id="1655572"/>
    <lineage>
        <taxon>Bacteria</taxon>
        <taxon>Bacillati</taxon>
        <taxon>Actinomycetota</taxon>
        <taxon>Actinomycetes</taxon>
        <taxon>Actinomycetes incertae sedis</taxon>
        <taxon>ac1 cluster</taxon>
    </lineage>
</organism>
<evidence type="ECO:0000313" key="5">
    <source>
        <dbReference type="EMBL" id="KRO32746.1"/>
    </source>
</evidence>
<protein>
    <submittedName>
        <fullName evidence="5">Polyamine ABC transporter substrate-binding protein</fullName>
    </submittedName>
</protein>
<accession>A0A0R2PBS6</accession>
<evidence type="ECO:0000256" key="2">
    <source>
        <dbReference type="ARBA" id="ARBA00022448"/>
    </source>
</evidence>
<evidence type="ECO:0000313" key="6">
    <source>
        <dbReference type="Proteomes" id="UP000053349"/>
    </source>
</evidence>
<dbReference type="InterPro" id="IPR001188">
    <property type="entry name" value="Sperm_putr-bd"/>
</dbReference>
<proteinExistence type="predicted"/>
<evidence type="ECO:0000256" key="4">
    <source>
        <dbReference type="ARBA" id="ARBA00022764"/>
    </source>
</evidence>
<dbReference type="PANTHER" id="PTHR30222:SF17">
    <property type="entry name" value="SPERMIDINE_PUTRESCINE-BINDING PERIPLASMIC PROTEIN"/>
    <property type="match status" value="1"/>
</dbReference>
<dbReference type="InterPro" id="IPR006311">
    <property type="entry name" value="TAT_signal"/>
</dbReference>
<dbReference type="SUPFAM" id="SSF53850">
    <property type="entry name" value="Periplasmic binding protein-like II"/>
    <property type="match status" value="1"/>
</dbReference>
<dbReference type="EMBL" id="LIAW01000057">
    <property type="protein sequence ID" value="KRO32746.1"/>
    <property type="molecule type" value="Genomic_DNA"/>
</dbReference>
<dbReference type="CDD" id="cd13590">
    <property type="entry name" value="PBP2_PotD_PotF_like"/>
    <property type="match status" value="1"/>
</dbReference>
<dbReference type="AlphaFoldDB" id="A0A0R2PBS6"/>
<keyword evidence="2" id="KW-0813">Transport</keyword>
<keyword evidence="3" id="KW-0732">Signal</keyword>
<comment type="caution">
    <text evidence="5">The sequence shown here is derived from an EMBL/GenBank/DDBJ whole genome shotgun (WGS) entry which is preliminary data.</text>
</comment>
<name>A0A0R2PBS6_9ACTN</name>
<comment type="subcellular location">
    <subcellularLocation>
        <location evidence="1">Periplasm</location>
    </subcellularLocation>
</comment>
<dbReference type="Gene3D" id="3.40.190.10">
    <property type="entry name" value="Periplasmic binding protein-like II"/>
    <property type="match status" value="2"/>
</dbReference>
<dbReference type="PRINTS" id="PR00909">
    <property type="entry name" value="SPERMDNBNDNG"/>
</dbReference>
<dbReference type="GO" id="GO:0042597">
    <property type="term" value="C:periplasmic space"/>
    <property type="evidence" value="ECO:0007669"/>
    <property type="project" value="UniProtKB-SubCell"/>
</dbReference>
<reference evidence="5 6" key="1">
    <citation type="submission" date="2015-10" db="EMBL/GenBank/DDBJ databases">
        <title>Metagenome-Assembled Genomes uncover a global brackish microbiome.</title>
        <authorList>
            <person name="Hugerth L.W."/>
            <person name="Larsson J."/>
            <person name="Alneberg J."/>
            <person name="Lindh M.V."/>
            <person name="Legrand C."/>
            <person name="Pinhassi J."/>
            <person name="Andersson A.F."/>
        </authorList>
    </citation>
    <scope>NUCLEOTIDE SEQUENCE [LARGE SCALE GENOMIC DNA]</scope>
    <source>
        <strain evidence="5">BACL2 MAG-121001-bin67</strain>
    </source>
</reference>
<dbReference type="InterPro" id="IPR006059">
    <property type="entry name" value="SBP"/>
</dbReference>
<dbReference type="GO" id="GO:0019808">
    <property type="term" value="F:polyamine binding"/>
    <property type="evidence" value="ECO:0007669"/>
    <property type="project" value="InterPro"/>
</dbReference>
<evidence type="ECO:0000256" key="1">
    <source>
        <dbReference type="ARBA" id="ARBA00004418"/>
    </source>
</evidence>
<sequence length="398" mass="43883">MRKDLDKLSPEARSIIRAQVTRRSLLVGAGAIGAATFLASCSSDSETGAVTSPEDVGGTVRWGNWTAYLDQKKVDGKRTYPTLNAFTQSTGIDVDYLVDYNDNDEFYGKVQENLKAGNDIGYDIVTPTDWMAARWIRLGYAQELDASNIPNKGNILDTLANVSFDTGRNYSMTWQSGFAGFGWNKDVIKEDIVSVDQLFSAKYKGRVEVLSEMRDTMGIILQYQGVDISQPFTEDEFMTAIDFLKKMISDGFIRQVKGNDYLEDLANGDAIAVIGWSGDMFSENLSGQNYGFSIPESGGTLWSDNMLIPSTSANKSNSEQLMNHYYDPAIAAEVAAWVNYICPVKGAQAEMEKIDPELASSPFIFPDDETLSKVQVFRGLSAEEEFNFSAAFQEAIGA</sequence>
<dbReference type="PROSITE" id="PS51318">
    <property type="entry name" value="TAT"/>
    <property type="match status" value="1"/>
</dbReference>
<dbReference type="GO" id="GO:0015846">
    <property type="term" value="P:polyamine transport"/>
    <property type="evidence" value="ECO:0007669"/>
    <property type="project" value="InterPro"/>
</dbReference>
<dbReference type="Pfam" id="PF13416">
    <property type="entry name" value="SBP_bac_8"/>
    <property type="match status" value="1"/>
</dbReference>
<evidence type="ECO:0000256" key="3">
    <source>
        <dbReference type="ARBA" id="ARBA00022729"/>
    </source>
</evidence>